<feature type="compositionally biased region" description="Basic and acidic residues" evidence="1">
    <location>
        <begin position="323"/>
        <end position="332"/>
    </location>
</feature>
<evidence type="ECO:0000313" key="3">
    <source>
        <dbReference type="Proteomes" id="UP001163850"/>
    </source>
</evidence>
<comment type="caution">
    <text evidence="2">The sequence shown here is derived from an EMBL/GenBank/DDBJ whole genome shotgun (WGS) entry which is preliminary data.</text>
</comment>
<sequence>MSVLMMPNVFVIPPEEDNDPPFCCFDAKFPRERYIPTEEDLEAPGSALEIISQQLSNNSPVFRRGSYANGVVMPRRGDGRSIEEVLAGEEEYRNPDITIRSANPPGDDSEIVEVIKVRRHTQDERQNQQAEPAVKSSKSLKSRASRAFSSIKSVGRSMSRSRIIAEDVSSDAESSRAPSPAPSAPSRRGSMMFSSLFKHSPSLKSRSSFDSFNEATTSPVLETSPSVPFDIQLHSPSSAEMQSFVPYTDADDGECEDDVQITPRPSRHSPVLRPSSPSAPKLNRRRFSVLSLFSAAKDPEHSDAGPSNTASPSISTLQSLSRDSLDPSRTDSTESSSSSGPTTPVDEVFPETLPSRPSISMLKRLPSFSRSTNKKDATAAVVEPAPLTLAPLDVASGEHELSFGEIQLDSLHFDELSFDANRF</sequence>
<dbReference type="AlphaFoldDB" id="A0AA38UXB0"/>
<feature type="region of interest" description="Disordered" evidence="1">
    <location>
        <begin position="248"/>
        <end position="283"/>
    </location>
</feature>
<reference evidence="2" key="1">
    <citation type="submission" date="2022-08" db="EMBL/GenBank/DDBJ databases">
        <authorList>
            <consortium name="DOE Joint Genome Institute"/>
            <person name="Min B."/>
            <person name="Riley R."/>
            <person name="Sierra-Patev S."/>
            <person name="Naranjo-Ortiz M."/>
            <person name="Looney B."/>
            <person name="Konkel Z."/>
            <person name="Slot J.C."/>
            <person name="Sakamoto Y."/>
            <person name="Steenwyk J.L."/>
            <person name="Rokas A."/>
            <person name="Carro J."/>
            <person name="Camarero S."/>
            <person name="Ferreira P."/>
            <person name="Molpeceres G."/>
            <person name="Ruiz-Duenas F.J."/>
            <person name="Serrano A."/>
            <person name="Henrissat B."/>
            <person name="Drula E."/>
            <person name="Hughes K.W."/>
            <person name="Mata J.L."/>
            <person name="Ishikawa N.K."/>
            <person name="Vargas-Isla R."/>
            <person name="Ushijima S."/>
            <person name="Smith C.A."/>
            <person name="Ahrendt S."/>
            <person name="Andreopoulos W."/>
            <person name="He G."/>
            <person name="Labutti K."/>
            <person name="Lipzen A."/>
            <person name="Ng V."/>
            <person name="Sandor L."/>
            <person name="Barry K."/>
            <person name="Martinez A.T."/>
            <person name="Xiao Y."/>
            <person name="Gibbons J.G."/>
            <person name="Terashima K."/>
            <person name="Hibbett D.S."/>
            <person name="Grigoriev I.V."/>
        </authorList>
    </citation>
    <scope>NUCLEOTIDE SEQUENCE</scope>
    <source>
        <strain evidence="2">TFB7829</strain>
    </source>
</reference>
<feature type="region of interest" description="Disordered" evidence="1">
    <location>
        <begin position="298"/>
        <end position="356"/>
    </location>
</feature>
<accession>A0AA38UXB0</accession>
<evidence type="ECO:0000256" key="1">
    <source>
        <dbReference type="SAM" id="MobiDB-lite"/>
    </source>
</evidence>
<feature type="region of interest" description="Disordered" evidence="1">
    <location>
        <begin position="120"/>
        <end position="153"/>
    </location>
</feature>
<feature type="compositionally biased region" description="Low complexity" evidence="1">
    <location>
        <begin position="171"/>
        <end position="189"/>
    </location>
</feature>
<feature type="compositionally biased region" description="Low complexity" evidence="1">
    <location>
        <begin position="333"/>
        <end position="344"/>
    </location>
</feature>
<dbReference type="EMBL" id="MU801893">
    <property type="protein sequence ID" value="KAJ3990040.1"/>
    <property type="molecule type" value="Genomic_DNA"/>
</dbReference>
<evidence type="ECO:0000313" key="2">
    <source>
        <dbReference type="EMBL" id="KAJ3990040.1"/>
    </source>
</evidence>
<feature type="region of interest" description="Disordered" evidence="1">
    <location>
        <begin position="165"/>
        <end position="189"/>
    </location>
</feature>
<name>A0AA38UXB0_9AGAR</name>
<organism evidence="2 3">
    <name type="scientific">Lentinula detonsa</name>
    <dbReference type="NCBI Taxonomy" id="2804962"/>
    <lineage>
        <taxon>Eukaryota</taxon>
        <taxon>Fungi</taxon>
        <taxon>Dikarya</taxon>
        <taxon>Basidiomycota</taxon>
        <taxon>Agaricomycotina</taxon>
        <taxon>Agaricomycetes</taxon>
        <taxon>Agaricomycetidae</taxon>
        <taxon>Agaricales</taxon>
        <taxon>Marasmiineae</taxon>
        <taxon>Omphalotaceae</taxon>
        <taxon>Lentinula</taxon>
    </lineage>
</organism>
<feature type="compositionally biased region" description="Polar residues" evidence="1">
    <location>
        <begin position="305"/>
        <end position="322"/>
    </location>
</feature>
<gene>
    <name evidence="2" type="ORF">F5890DRAFT_874408</name>
</gene>
<proteinExistence type="predicted"/>
<dbReference type="Proteomes" id="UP001163850">
    <property type="component" value="Unassembled WGS sequence"/>
</dbReference>
<feature type="compositionally biased region" description="Acidic residues" evidence="1">
    <location>
        <begin position="249"/>
        <end position="259"/>
    </location>
</feature>
<protein>
    <submittedName>
        <fullName evidence="2">Uncharacterized protein</fullName>
    </submittedName>
</protein>